<feature type="compositionally biased region" description="Basic and acidic residues" evidence="2">
    <location>
        <begin position="110"/>
        <end position="126"/>
    </location>
</feature>
<dbReference type="GeneTree" id="ENSGT00390000008765"/>
<feature type="region of interest" description="Disordered" evidence="2">
    <location>
        <begin position="90"/>
        <end position="126"/>
    </location>
</feature>
<sequence>MSVTPEIKSRGMKFAEEQLLKHGWTQGHPRGTPSTSFQLSAQGSGGILGYPFVIRAAGGGKASLKGNLQVKIPSFSRKWKSGRNFTVGPWERSGWEDWERGEGAQPLSWRKQEGKDSLSSDKGRDTVCRNARNTGTGGHPPGMECSQRSVWEGRVALPVGAQGRQQNKRVAPRPAGKGLGRKENGITQALRVTLKQDTHGVGHDPAKEFTDHWWNELFNKTAAGLVVETGQDGVRIRHLSKETTRRNRPKPNLLYQKFVKTATLTSGGEQPDKDVESHSDDDSQGSKPPKILTDEMLLQACEGRTAHKAARLGITMKAKLARLEAQEQAFLARLKGQDPGTSQLQSESKPRKKKKKKRKQEGEEKATATDGDAEEECPEDPGQSTRRSQKKRQQREKVVADETGGTAVGGGDGEATGTSELGEWKNGEQTDEPFGKRKKRRHRAEKVGVSGGTGGIGPEQSESGAHAEPGSRREQRRQQQDLGAEATAPAAEDRGAQEAASRRHGDGKSRRSKKKRQRPQEEEEDVTEGEGEGGTAGVSPDGRTRKEKQKKD</sequence>
<dbReference type="InterPro" id="IPR050656">
    <property type="entry name" value="PINX1"/>
</dbReference>
<dbReference type="PANTHER" id="PTHR23149:SF9">
    <property type="entry name" value="G PATCH DOMAIN-CONTAINING PROTEIN 4"/>
    <property type="match status" value="1"/>
</dbReference>
<feature type="compositionally biased region" description="Basic and acidic residues" evidence="2">
    <location>
        <begin position="491"/>
        <end position="509"/>
    </location>
</feature>
<evidence type="ECO:0000313" key="4">
    <source>
        <dbReference type="Ensembl" id="ENSFCTP00005017659.1"/>
    </source>
</evidence>
<evidence type="ECO:0000313" key="5">
    <source>
        <dbReference type="Proteomes" id="UP000823872"/>
    </source>
</evidence>
<name>A0ABI7X543_FELCA</name>
<dbReference type="InterPro" id="IPR000467">
    <property type="entry name" value="G_patch_dom"/>
</dbReference>
<feature type="compositionally biased region" description="Acidic residues" evidence="2">
    <location>
        <begin position="521"/>
        <end position="531"/>
    </location>
</feature>
<feature type="compositionally biased region" description="Basic and acidic residues" evidence="2">
    <location>
        <begin position="93"/>
        <end position="102"/>
    </location>
</feature>
<reference evidence="4" key="2">
    <citation type="submission" date="2025-08" db="UniProtKB">
        <authorList>
            <consortium name="Ensembl"/>
        </authorList>
    </citation>
    <scope>IDENTIFICATION</scope>
    <source>
        <strain evidence="4">breed Abyssinian</strain>
    </source>
</reference>
<dbReference type="Pfam" id="PF01585">
    <property type="entry name" value="G-patch"/>
    <property type="match status" value="1"/>
</dbReference>
<feature type="region of interest" description="Disordered" evidence="2">
    <location>
        <begin position="262"/>
        <end position="290"/>
    </location>
</feature>
<feature type="region of interest" description="Disordered" evidence="2">
    <location>
        <begin position="333"/>
        <end position="552"/>
    </location>
</feature>
<evidence type="ECO:0000256" key="2">
    <source>
        <dbReference type="SAM" id="MobiDB-lite"/>
    </source>
</evidence>
<evidence type="ECO:0000256" key="1">
    <source>
        <dbReference type="ARBA" id="ARBA00040365"/>
    </source>
</evidence>
<proteinExistence type="predicted"/>
<feature type="region of interest" description="Disordered" evidence="2">
    <location>
        <begin position="161"/>
        <end position="183"/>
    </location>
</feature>
<evidence type="ECO:0000259" key="3">
    <source>
        <dbReference type="Pfam" id="PF01585"/>
    </source>
</evidence>
<organism evidence="4 5">
    <name type="scientific">Felis catus</name>
    <name type="common">Cat</name>
    <name type="synonym">Felis silvestris catus</name>
    <dbReference type="NCBI Taxonomy" id="9685"/>
    <lineage>
        <taxon>Eukaryota</taxon>
        <taxon>Metazoa</taxon>
        <taxon>Chordata</taxon>
        <taxon>Craniata</taxon>
        <taxon>Vertebrata</taxon>
        <taxon>Euteleostomi</taxon>
        <taxon>Mammalia</taxon>
        <taxon>Eutheria</taxon>
        <taxon>Laurasiatheria</taxon>
        <taxon>Carnivora</taxon>
        <taxon>Feliformia</taxon>
        <taxon>Felidae</taxon>
        <taxon>Felinae</taxon>
        <taxon>Felis</taxon>
    </lineage>
</organism>
<dbReference type="PANTHER" id="PTHR23149">
    <property type="entry name" value="G PATCH DOMAIN CONTAINING PROTEIN"/>
    <property type="match status" value="1"/>
</dbReference>
<reference evidence="4 5" key="1">
    <citation type="submission" date="2021-02" db="EMBL/GenBank/DDBJ databases">
        <title>Safari Cat Assemblies.</title>
        <authorList>
            <person name="Bredemeyer K.R."/>
            <person name="Murphy W.J."/>
        </authorList>
    </citation>
    <scope>NUCLEOTIDE SEQUENCE [LARGE SCALE GENOMIC DNA]</scope>
</reference>
<feature type="compositionally biased region" description="Basic and acidic residues" evidence="2">
    <location>
        <begin position="270"/>
        <end position="281"/>
    </location>
</feature>
<dbReference type="Proteomes" id="UP000823872">
    <property type="component" value="Chromosome F1"/>
</dbReference>
<gene>
    <name evidence="4" type="primary">GPATCH4</name>
</gene>
<reference evidence="4" key="3">
    <citation type="submission" date="2025-09" db="UniProtKB">
        <authorList>
            <consortium name="Ensembl"/>
        </authorList>
    </citation>
    <scope>IDENTIFICATION</scope>
    <source>
        <strain evidence="4">breed Abyssinian</strain>
    </source>
</reference>
<feature type="domain" description="G-patch" evidence="3">
    <location>
        <begin position="176"/>
        <end position="203"/>
    </location>
</feature>
<feature type="compositionally biased region" description="Basic and acidic residues" evidence="2">
    <location>
        <begin position="469"/>
        <end position="479"/>
    </location>
</feature>
<feature type="compositionally biased region" description="Basic residues" evidence="2">
    <location>
        <begin position="350"/>
        <end position="359"/>
    </location>
</feature>
<protein>
    <recommendedName>
        <fullName evidence="1">G patch domain-containing protein 4</fullName>
    </recommendedName>
</protein>
<keyword evidence="5" id="KW-1185">Reference proteome</keyword>
<dbReference type="Ensembl" id="ENSFCTT00005027196.1">
    <property type="protein sequence ID" value="ENSFCTP00005017659.1"/>
    <property type="gene ID" value="ENSFCTG00005009743.1"/>
</dbReference>
<accession>A0ABI7X543</accession>